<keyword evidence="4" id="KW-1185">Reference proteome</keyword>
<organism evidence="3 4">
    <name type="scientific">Mycolicibacterium helvum</name>
    <dbReference type="NCBI Taxonomy" id="1534349"/>
    <lineage>
        <taxon>Bacteria</taxon>
        <taxon>Bacillati</taxon>
        <taxon>Actinomycetota</taxon>
        <taxon>Actinomycetes</taxon>
        <taxon>Mycobacteriales</taxon>
        <taxon>Mycobacteriaceae</taxon>
        <taxon>Mycolicibacterium</taxon>
    </lineage>
</organism>
<reference evidence="3 4" key="1">
    <citation type="journal article" date="2019" name="Emerg. Microbes Infect.">
        <title>Comprehensive subspecies identification of 175 nontuberculous mycobacteria species based on 7547 genomic profiles.</title>
        <authorList>
            <person name="Matsumoto Y."/>
            <person name="Kinjo T."/>
            <person name="Motooka D."/>
            <person name="Nabeya D."/>
            <person name="Jung N."/>
            <person name="Uechi K."/>
            <person name="Horii T."/>
            <person name="Iida T."/>
            <person name="Fujita J."/>
            <person name="Nakamura S."/>
        </authorList>
    </citation>
    <scope>NUCLEOTIDE SEQUENCE [LARGE SCALE GENOMIC DNA]</scope>
    <source>
        <strain evidence="3 4">JCM 30396</strain>
    </source>
</reference>
<evidence type="ECO:0000259" key="2">
    <source>
        <dbReference type="Pfam" id="PF01326"/>
    </source>
</evidence>
<dbReference type="SUPFAM" id="SSF56059">
    <property type="entry name" value="Glutathione synthetase ATP-binding domain-like"/>
    <property type="match status" value="1"/>
</dbReference>
<sequence length="833" mass="92360">MIRLLRAGLTVPEAWCIDAAISLDPVARQSLLADALPAWWERVGGEHSGELWAVRSSAVAEDLEDASFAGVYETVLGIDSLAALCAAVRSCWSALEKTRAVTYRSAHDNTDGTGIALIIQRMVRPQVAGVLLSANPLDPFADEIVIDAAWGLGEAVVSGHTAPDHIRLNRTTGDILERRIGTKHCEIVWDGGIVEREVDADRRERPCLTDEQIRELWQLAQVVNDTIGPRRDLEWAIAEATLYVLQDRPITTLPSDNPADIWSRRFGDEYLSECSLPLPGELMVPWITEAAFQEMAALQGRPDLAATQPVRLYQGYAYFSARYYAAGLQILPKSMRRTAASEWFPPQVDEWVDQESWNPRLTMLALLAPLRDRRRSGLKRNLVALEEHCAIIERDIAPLLSQDYSALGPEAWQLQFHRVEALGREHFRVVRWGMTIYNTFLHAALSRMLRVWCSDDSGELYQHLIGGLDDTRTAALNNEIVALAKESMAHDPLTTAIAAGEEYSSLRSRFRESGFWQHYDGFISRHGHRSASRDIARPRWHEEPDVILELVRARLRSRTADISQAGEHVAQVRRINAENAVIAAVGRGPVGRIRRLILQRLTETVRQYTRYRENQRYYLDYLITHMRSLVLEQGQRFAERGVLSDPEDVFLLTRTEFTTLVEGAPHETGLAATVNRRRGDYAIYLRRTPATFLFDDIETDLPQAMNDDGDPPEGALRGTGISRGTARGTARVVTSLRDLGDVEAGDILIAPNIDPGWTSVFPLLSGLVIETGGMLAHGAILAREYGIPAVSGIRATDAGVVTGSEVAIDGNLGIVYPNVLAARTATGSGATPS</sequence>
<evidence type="ECO:0000313" key="4">
    <source>
        <dbReference type="Proteomes" id="UP000467148"/>
    </source>
</evidence>
<name>A0A7I7TC87_9MYCO</name>
<dbReference type="InterPro" id="IPR036637">
    <property type="entry name" value="Phosphohistidine_dom_sf"/>
</dbReference>
<dbReference type="Proteomes" id="UP000467148">
    <property type="component" value="Chromosome"/>
</dbReference>
<feature type="domain" description="PEP-utilising enzyme mobile" evidence="1">
    <location>
        <begin position="743"/>
        <end position="813"/>
    </location>
</feature>
<dbReference type="GO" id="GO:0016301">
    <property type="term" value="F:kinase activity"/>
    <property type="evidence" value="ECO:0007669"/>
    <property type="project" value="InterPro"/>
</dbReference>
<dbReference type="InterPro" id="IPR008279">
    <property type="entry name" value="PEP-util_enz_mobile_dom"/>
</dbReference>
<dbReference type="EMBL" id="AP022596">
    <property type="protein sequence ID" value="BBY66620.1"/>
    <property type="molecule type" value="Genomic_DNA"/>
</dbReference>
<dbReference type="Gene3D" id="3.30.470.20">
    <property type="entry name" value="ATP-grasp fold, B domain"/>
    <property type="match status" value="1"/>
</dbReference>
<dbReference type="Pfam" id="PF01326">
    <property type="entry name" value="PPDK_N"/>
    <property type="match status" value="1"/>
</dbReference>
<dbReference type="PANTHER" id="PTHR43615:SF1">
    <property type="entry name" value="PPDK_N DOMAIN-CONTAINING PROTEIN"/>
    <property type="match status" value="1"/>
</dbReference>
<dbReference type="InterPro" id="IPR013815">
    <property type="entry name" value="ATP_grasp_subdomain_1"/>
</dbReference>
<dbReference type="GO" id="GO:0005524">
    <property type="term" value="F:ATP binding"/>
    <property type="evidence" value="ECO:0007669"/>
    <property type="project" value="InterPro"/>
</dbReference>
<dbReference type="Gene3D" id="3.30.1490.20">
    <property type="entry name" value="ATP-grasp fold, A domain"/>
    <property type="match status" value="1"/>
</dbReference>
<evidence type="ECO:0000259" key="1">
    <source>
        <dbReference type="Pfam" id="PF00391"/>
    </source>
</evidence>
<dbReference type="Gene3D" id="3.50.30.10">
    <property type="entry name" value="Phosphohistidine domain"/>
    <property type="match status" value="1"/>
</dbReference>
<dbReference type="KEGG" id="mhev:MHEL_48630"/>
<dbReference type="InterPro" id="IPR051549">
    <property type="entry name" value="PEP_Utilizing_Enz"/>
</dbReference>
<dbReference type="PANTHER" id="PTHR43615">
    <property type="entry name" value="PHOSPHOENOLPYRUVATE SYNTHASE-RELATED"/>
    <property type="match status" value="1"/>
</dbReference>
<dbReference type="InterPro" id="IPR002192">
    <property type="entry name" value="PPDK_AMP/ATP-bd"/>
</dbReference>
<keyword evidence="3" id="KW-0670">Pyruvate</keyword>
<feature type="domain" description="Pyruvate phosphate dikinase AMP/ATP-binding" evidence="2">
    <location>
        <begin position="46"/>
        <end position="259"/>
    </location>
</feature>
<proteinExistence type="predicted"/>
<dbReference type="SUPFAM" id="SSF52009">
    <property type="entry name" value="Phosphohistidine domain"/>
    <property type="match status" value="1"/>
</dbReference>
<gene>
    <name evidence="3" type="ORF">MHEL_48630</name>
</gene>
<accession>A0A7I7TC87</accession>
<protein>
    <submittedName>
        <fullName evidence="3">Phosphoenolpyruvate synthase</fullName>
    </submittedName>
</protein>
<dbReference type="AlphaFoldDB" id="A0A7I7TC87"/>
<dbReference type="Pfam" id="PF00391">
    <property type="entry name" value="PEP-utilizers"/>
    <property type="match status" value="1"/>
</dbReference>
<evidence type="ECO:0000313" key="3">
    <source>
        <dbReference type="EMBL" id="BBY66620.1"/>
    </source>
</evidence>